<dbReference type="PANTHER" id="PTHR40045:SF1">
    <property type="entry name" value="YQCI_YCGG FAMILY PROTEIN"/>
    <property type="match status" value="1"/>
</dbReference>
<organism evidence="1 2">
    <name type="scientific">Novilysobacter luteus</name>
    <dbReference type="NCBI Taxonomy" id="2822368"/>
    <lineage>
        <taxon>Bacteria</taxon>
        <taxon>Pseudomonadati</taxon>
        <taxon>Pseudomonadota</taxon>
        <taxon>Gammaproteobacteria</taxon>
        <taxon>Lysobacterales</taxon>
        <taxon>Lysobacteraceae</taxon>
        <taxon>Novilysobacter</taxon>
    </lineage>
</organism>
<dbReference type="Proteomes" id="UP000680116">
    <property type="component" value="Chromosome"/>
</dbReference>
<dbReference type="PANTHER" id="PTHR40045">
    <property type="entry name" value="YCGG FAMILY PROTEIN"/>
    <property type="match status" value="1"/>
</dbReference>
<evidence type="ECO:0008006" key="3">
    <source>
        <dbReference type="Google" id="ProtNLM"/>
    </source>
</evidence>
<dbReference type="RefSeq" id="WP_215218442.1">
    <property type="nucleotide sequence ID" value="NZ_OU015430.1"/>
</dbReference>
<evidence type="ECO:0000313" key="2">
    <source>
        <dbReference type="Proteomes" id="UP000680116"/>
    </source>
</evidence>
<accession>A0ABM8UGQ3</accession>
<sequence>MPHAYDFDTAFAPRPAARKAPSPSGTLDSRFRDFIASDDFPCVGSKLALARGGLHTREFAPLGDVSNDGPLLDALAGFVAMLDERDADDRSVDSLVALFRGPRSMDEAAFERQLWNQLQRLHELDLARGNTWAADVERDPDSPRFSMSLAGHPFFVIGLHPGASRIARRFEAPVLVFNSHRQFNRLREDGRFAKMQQATRARDVALQGSINPNLSDYGQASEARQYSGRAVDAGWRCPFRATGPEGAA</sequence>
<dbReference type="NCBIfam" id="NF041366">
    <property type="entry name" value="GntA_guanitoxin"/>
    <property type="match status" value="1"/>
</dbReference>
<proteinExistence type="predicted"/>
<dbReference type="EMBL" id="OU015430">
    <property type="protein sequence ID" value="CAG4975318.1"/>
    <property type="molecule type" value="Genomic_DNA"/>
</dbReference>
<dbReference type="InterPro" id="IPR014988">
    <property type="entry name" value="Uncharacterised_YqcI/YcgG"/>
</dbReference>
<name>A0ABM8UGQ3_9GAMM</name>
<gene>
    <name evidence="1" type="ORF">LYB30171_01887</name>
</gene>
<protein>
    <recommendedName>
        <fullName evidence="3">YqcI/YcgG family protein</fullName>
    </recommendedName>
</protein>
<keyword evidence="2" id="KW-1185">Reference proteome</keyword>
<evidence type="ECO:0000313" key="1">
    <source>
        <dbReference type="EMBL" id="CAG4975318.1"/>
    </source>
</evidence>
<dbReference type="Pfam" id="PF08892">
    <property type="entry name" value="YqcI_YcgG"/>
    <property type="match status" value="1"/>
</dbReference>
<reference evidence="1 2" key="1">
    <citation type="submission" date="2021-04" db="EMBL/GenBank/DDBJ databases">
        <authorList>
            <person name="Rodrigo-Torres L."/>
            <person name="Arahal R. D."/>
            <person name="Lucena T."/>
        </authorList>
    </citation>
    <scope>NUCLEOTIDE SEQUENCE [LARGE SCALE GENOMIC DNA]</scope>
    <source>
        <strain evidence="1 2">CECT 30171</strain>
    </source>
</reference>